<keyword evidence="2" id="KW-0131">Cell cycle</keyword>
<accession>A0A8S5S7D2</accession>
<dbReference type="GO" id="GO:0051301">
    <property type="term" value="P:cell division"/>
    <property type="evidence" value="ECO:0007669"/>
    <property type="project" value="UniProtKB-KW"/>
</dbReference>
<keyword evidence="1" id="KW-1133">Transmembrane helix</keyword>
<keyword evidence="2" id="KW-0132">Cell division</keyword>
<reference evidence="2" key="1">
    <citation type="journal article" date="2021" name="Proc. Natl. Acad. Sci. U.S.A.">
        <title>A Catalog of Tens of Thousands of Viruses from Human Metagenomes Reveals Hidden Associations with Chronic Diseases.</title>
        <authorList>
            <person name="Tisza M.J."/>
            <person name="Buck C.B."/>
        </authorList>
    </citation>
    <scope>NUCLEOTIDE SEQUENCE</scope>
    <source>
        <strain evidence="2">CtqwY3</strain>
    </source>
</reference>
<keyword evidence="1" id="KW-0472">Membrane</keyword>
<evidence type="ECO:0000313" key="2">
    <source>
        <dbReference type="EMBL" id="DAF46610.1"/>
    </source>
</evidence>
<keyword evidence="1" id="KW-0812">Transmembrane</keyword>
<organism evidence="2">
    <name type="scientific">Siphoviridae sp. ctqwY3</name>
    <dbReference type="NCBI Taxonomy" id="2827951"/>
    <lineage>
        <taxon>Viruses</taxon>
        <taxon>Duplodnaviria</taxon>
        <taxon>Heunggongvirae</taxon>
        <taxon>Uroviricota</taxon>
        <taxon>Caudoviricetes</taxon>
    </lineage>
</organism>
<dbReference type="EMBL" id="BK032541">
    <property type="protein sequence ID" value="DAF46610.1"/>
    <property type="molecule type" value="Genomic_DNA"/>
</dbReference>
<proteinExistence type="predicted"/>
<feature type="transmembrane region" description="Helical" evidence="1">
    <location>
        <begin position="35"/>
        <end position="56"/>
    </location>
</feature>
<name>A0A8S5S7D2_9CAUD</name>
<protein>
    <submittedName>
        <fullName evidence="2">Cell division protein</fullName>
    </submittedName>
</protein>
<evidence type="ECO:0000256" key="1">
    <source>
        <dbReference type="SAM" id="Phobius"/>
    </source>
</evidence>
<sequence length="115" mass="13589">MDRNKDHSVDAMRYVVYTMLNTNKKRKRKQKLKRIALILVIIGAVMIVIGSIMLLVENNQLKSKLVEVETDNRSLSELNSQLFSDNAELRFENDALWEVYYINVSDYEGEYEYYE</sequence>